<evidence type="ECO:0000256" key="1">
    <source>
        <dbReference type="SAM" id="Phobius"/>
    </source>
</evidence>
<organism evidence="2">
    <name type="scientific">viral metagenome</name>
    <dbReference type="NCBI Taxonomy" id="1070528"/>
    <lineage>
        <taxon>unclassified sequences</taxon>
        <taxon>metagenomes</taxon>
        <taxon>organismal metagenomes</taxon>
    </lineage>
</organism>
<evidence type="ECO:0000313" key="2">
    <source>
        <dbReference type="EMBL" id="QHT35437.1"/>
    </source>
</evidence>
<keyword evidence="1" id="KW-0812">Transmembrane</keyword>
<keyword evidence="1" id="KW-1133">Transmembrane helix</keyword>
<dbReference type="AlphaFoldDB" id="A0A6C0F1N2"/>
<protein>
    <submittedName>
        <fullName evidence="2">Uncharacterized protein</fullName>
    </submittedName>
</protein>
<sequence>MQTKWLLLGAVIALFLWTRRESFEDTASVRGPPYGNTPATAGQLINLMSPSMLDSIKKHVGVTSAVLSDTDKVKIVYGNSTNSSPIAQVMSSFYWQVYKPATSTITLAQLNKFFETYPEPWVKANISDVREFLKMYFINGQNGAAQSGYLDVLNTVWGEMQIKSAAAPVETPAAAPETKPPPVDNTLLYVVIGISGVAILAVLLTLLLPPRNVL</sequence>
<keyword evidence="1" id="KW-0472">Membrane</keyword>
<dbReference type="EMBL" id="MN739021">
    <property type="protein sequence ID" value="QHT35437.1"/>
    <property type="molecule type" value="Genomic_DNA"/>
</dbReference>
<reference evidence="2" key="1">
    <citation type="journal article" date="2020" name="Nature">
        <title>Giant virus diversity and host interactions through global metagenomics.</title>
        <authorList>
            <person name="Schulz F."/>
            <person name="Roux S."/>
            <person name="Paez-Espino D."/>
            <person name="Jungbluth S."/>
            <person name="Walsh D.A."/>
            <person name="Denef V.J."/>
            <person name="McMahon K.D."/>
            <person name="Konstantinidis K.T."/>
            <person name="Eloe-Fadrosh E.A."/>
            <person name="Kyrpides N.C."/>
            <person name="Woyke T."/>
        </authorList>
    </citation>
    <scope>NUCLEOTIDE SEQUENCE</scope>
    <source>
        <strain evidence="2">GVMAG-M-3300009180-45</strain>
    </source>
</reference>
<name>A0A6C0F1N2_9ZZZZ</name>
<feature type="transmembrane region" description="Helical" evidence="1">
    <location>
        <begin position="187"/>
        <end position="208"/>
    </location>
</feature>
<accession>A0A6C0F1N2</accession>
<proteinExistence type="predicted"/>